<sequence length="307" mass="35097">MSKLLFDEAPLVVDTVLATKIGVDAALVLQQIHYWIEINRKKNNNFHEGSYWTYNSIKEWNKCFPFYGERTIQRIFKKLKDLGILKVGNFNIAKFDKTSWYSIDYDRLTQVVEGNKEEVEPSRQNGVIEETKSANDGDKMAQRERQIGVTTATEWRNEDDKMAEPIPEISTEISTKTSTEASSASKLDDDRGKKNREGVQKVFEFFESNFYLPKQYDVEVMISWCKNYPIPIILEAMKEAKRYNARNLNYIESILITWTNEGIATVEALESYKIAKVTKGGKNDGSSKSNISADGSNDKYSNVGLSL</sequence>
<feature type="region of interest" description="Disordered" evidence="2">
    <location>
        <begin position="158"/>
        <end position="193"/>
    </location>
</feature>
<dbReference type="Proteomes" id="UP001169242">
    <property type="component" value="Unassembled WGS sequence"/>
</dbReference>
<dbReference type="InterPro" id="IPR034829">
    <property type="entry name" value="DnaD-like_sf"/>
</dbReference>
<evidence type="ECO:0000256" key="1">
    <source>
        <dbReference type="ARBA" id="ARBA00093462"/>
    </source>
</evidence>
<evidence type="ECO:0000313" key="4">
    <source>
        <dbReference type="EMBL" id="MDA3731632.1"/>
    </source>
</evidence>
<comment type="similarity">
    <text evidence="1">Belongs to the DnaB/DnaD family.</text>
</comment>
<dbReference type="NCBIfam" id="TIGR01446">
    <property type="entry name" value="DnaD_dom"/>
    <property type="match status" value="1"/>
</dbReference>
<dbReference type="PANTHER" id="PTHR37293">
    <property type="entry name" value="PHAGE REPLICATION PROTEIN-RELATED"/>
    <property type="match status" value="1"/>
</dbReference>
<gene>
    <name evidence="4" type="ORF">PBV87_09105</name>
</gene>
<proteinExistence type="inferred from homology"/>
<accession>A0AA42DM31</accession>
<keyword evidence="5" id="KW-1185">Reference proteome</keyword>
<comment type="caution">
    <text evidence="4">The sequence shown here is derived from an EMBL/GenBank/DDBJ whole genome shotgun (WGS) entry which is preliminary data.</text>
</comment>
<evidence type="ECO:0000259" key="3">
    <source>
        <dbReference type="Pfam" id="PF07261"/>
    </source>
</evidence>
<dbReference type="PANTHER" id="PTHR37293:SF5">
    <property type="entry name" value="DNA REPLICATION PROTEIN"/>
    <property type="match status" value="1"/>
</dbReference>
<reference evidence="4" key="1">
    <citation type="journal article" date="2023" name="Int. J. Syst. Evol. Microbiol.">
        <title>&lt;i&gt;Holtiella tumoricola&lt;/i&gt; gen. nov. sp. nov., isolated from a human clinical sample.</title>
        <authorList>
            <person name="Allen-Vercoe E."/>
            <person name="Daigneault M.C."/>
            <person name="Vancuren S.J."/>
            <person name="Cochrane K."/>
            <person name="O'Neal L.L."/>
            <person name="Sankaranarayanan K."/>
            <person name="Lawson P.A."/>
        </authorList>
    </citation>
    <scope>NUCLEOTIDE SEQUENCE</scope>
    <source>
        <strain evidence="4">CC70A</strain>
    </source>
</reference>
<dbReference type="InterPro" id="IPR006343">
    <property type="entry name" value="DnaB/C_C"/>
</dbReference>
<evidence type="ECO:0000256" key="2">
    <source>
        <dbReference type="SAM" id="MobiDB-lite"/>
    </source>
</evidence>
<evidence type="ECO:0000313" key="5">
    <source>
        <dbReference type="Proteomes" id="UP001169242"/>
    </source>
</evidence>
<feature type="compositionally biased region" description="Low complexity" evidence="2">
    <location>
        <begin position="169"/>
        <end position="185"/>
    </location>
</feature>
<feature type="domain" description="DnaB/C C-terminal" evidence="3">
    <location>
        <begin position="203"/>
        <end position="272"/>
    </location>
</feature>
<dbReference type="Pfam" id="PF07261">
    <property type="entry name" value="DnaB_2"/>
    <property type="match status" value="1"/>
</dbReference>
<dbReference type="InterPro" id="IPR053162">
    <property type="entry name" value="DnaD"/>
</dbReference>
<dbReference type="EMBL" id="JAQIFT010000040">
    <property type="protein sequence ID" value="MDA3731632.1"/>
    <property type="molecule type" value="Genomic_DNA"/>
</dbReference>
<dbReference type="SUPFAM" id="SSF158499">
    <property type="entry name" value="DnaD domain-like"/>
    <property type="match status" value="1"/>
</dbReference>
<dbReference type="AlphaFoldDB" id="A0AA42DM31"/>
<name>A0AA42DM31_9FIRM</name>
<organism evidence="4 5">
    <name type="scientific">Holtiella tumoricola</name>
    <dbReference type="NCBI Taxonomy" id="3018743"/>
    <lineage>
        <taxon>Bacteria</taxon>
        <taxon>Bacillati</taxon>
        <taxon>Bacillota</taxon>
        <taxon>Clostridia</taxon>
        <taxon>Lachnospirales</taxon>
        <taxon>Cellulosilyticaceae</taxon>
        <taxon>Holtiella</taxon>
    </lineage>
</organism>
<protein>
    <submittedName>
        <fullName evidence="4">DnaD domain protein</fullName>
    </submittedName>
</protein>
<dbReference type="RefSeq" id="WP_271011994.1">
    <property type="nucleotide sequence ID" value="NZ_JAQIFT010000040.1"/>
</dbReference>
<dbReference type="Gene3D" id="1.10.10.630">
    <property type="entry name" value="DnaD domain-like"/>
    <property type="match status" value="1"/>
</dbReference>